<dbReference type="KEGG" id="ahel:Q31a_33570"/>
<keyword evidence="2 7" id="KW-0540">Nuclease</keyword>
<dbReference type="Pfam" id="PF02130">
    <property type="entry name" value="YbeY"/>
    <property type="match status" value="1"/>
</dbReference>
<dbReference type="GO" id="GO:0004521">
    <property type="term" value="F:RNA endonuclease activity"/>
    <property type="evidence" value="ECO:0007669"/>
    <property type="project" value="UniProtKB-UniRule"/>
</dbReference>
<keyword evidence="6 7" id="KW-0862">Zinc</keyword>
<evidence type="ECO:0000256" key="3">
    <source>
        <dbReference type="ARBA" id="ARBA00022723"/>
    </source>
</evidence>
<comment type="similarity">
    <text evidence="1 7">Belongs to the endoribonuclease YbeY family.</text>
</comment>
<dbReference type="InterPro" id="IPR002036">
    <property type="entry name" value="YbeY"/>
</dbReference>
<dbReference type="RefSeq" id="WP_145079581.1">
    <property type="nucleotide sequence ID" value="NZ_CP036298.1"/>
</dbReference>
<dbReference type="EMBL" id="CP036298">
    <property type="protein sequence ID" value="QDV25035.1"/>
    <property type="molecule type" value="Genomic_DNA"/>
</dbReference>
<keyword evidence="5 7" id="KW-0378">Hydrolase</keyword>
<keyword evidence="4 7" id="KW-0255">Endonuclease</keyword>
<evidence type="ECO:0000313" key="8">
    <source>
        <dbReference type="EMBL" id="QDV25035.1"/>
    </source>
</evidence>
<keyword evidence="7" id="KW-0698">rRNA processing</keyword>
<evidence type="ECO:0000256" key="1">
    <source>
        <dbReference type="ARBA" id="ARBA00010875"/>
    </source>
</evidence>
<dbReference type="InterPro" id="IPR023091">
    <property type="entry name" value="MetalPrtase_cat_dom_sf_prd"/>
</dbReference>
<protein>
    <recommendedName>
        <fullName evidence="7">Endoribonuclease YbeY</fullName>
        <ecNumber evidence="7">3.1.-.-</ecNumber>
    </recommendedName>
</protein>
<sequence length="160" mass="18001">MTNPPAIDLDIEYYVDSVYDDSQRIRLAASWIAQHYGFDRFQASISIVGDDAIREVNRTELKHDWATDVISFVIEMEDKVVDGEVIASVDTAARLHQAAGWSVEDELLLYVVHGLLHVAGLDDLDESQRREMRAAEQACLLALGVAHAAELLDRWDNISY</sequence>
<dbReference type="Proteomes" id="UP000318017">
    <property type="component" value="Chromosome"/>
</dbReference>
<dbReference type="SUPFAM" id="SSF55486">
    <property type="entry name" value="Metalloproteases ('zincins'), catalytic domain"/>
    <property type="match status" value="1"/>
</dbReference>
<dbReference type="AlphaFoldDB" id="A0A518G8V0"/>
<feature type="binding site" evidence="7">
    <location>
        <position position="113"/>
    </location>
    <ligand>
        <name>Zn(2+)</name>
        <dbReference type="ChEBI" id="CHEBI:29105"/>
        <note>catalytic</note>
    </ligand>
</feature>
<accession>A0A518G8V0</accession>
<dbReference type="OrthoDB" id="9807740at2"/>
<feature type="binding site" evidence="7">
    <location>
        <position position="117"/>
    </location>
    <ligand>
        <name>Zn(2+)</name>
        <dbReference type="ChEBI" id="CHEBI:29105"/>
        <note>catalytic</note>
    </ligand>
</feature>
<evidence type="ECO:0000256" key="2">
    <source>
        <dbReference type="ARBA" id="ARBA00022722"/>
    </source>
</evidence>
<dbReference type="GO" id="GO:0006364">
    <property type="term" value="P:rRNA processing"/>
    <property type="evidence" value="ECO:0007669"/>
    <property type="project" value="UniProtKB-UniRule"/>
</dbReference>
<dbReference type="GO" id="GO:0008270">
    <property type="term" value="F:zinc ion binding"/>
    <property type="evidence" value="ECO:0007669"/>
    <property type="project" value="UniProtKB-UniRule"/>
</dbReference>
<dbReference type="PANTHER" id="PTHR46986:SF1">
    <property type="entry name" value="ENDORIBONUCLEASE YBEY, CHLOROPLASTIC"/>
    <property type="match status" value="1"/>
</dbReference>
<keyword evidence="3 7" id="KW-0479">Metal-binding</keyword>
<dbReference type="NCBIfam" id="TIGR00043">
    <property type="entry name" value="rRNA maturation RNase YbeY"/>
    <property type="match status" value="1"/>
</dbReference>
<dbReference type="PANTHER" id="PTHR46986">
    <property type="entry name" value="ENDORIBONUCLEASE YBEY, CHLOROPLASTIC"/>
    <property type="match status" value="1"/>
</dbReference>
<reference evidence="8 9" key="1">
    <citation type="submission" date="2019-02" db="EMBL/GenBank/DDBJ databases">
        <title>Deep-cultivation of Planctomycetes and their phenomic and genomic characterization uncovers novel biology.</title>
        <authorList>
            <person name="Wiegand S."/>
            <person name="Jogler M."/>
            <person name="Boedeker C."/>
            <person name="Pinto D."/>
            <person name="Vollmers J."/>
            <person name="Rivas-Marin E."/>
            <person name="Kohn T."/>
            <person name="Peeters S.H."/>
            <person name="Heuer A."/>
            <person name="Rast P."/>
            <person name="Oberbeckmann S."/>
            <person name="Bunk B."/>
            <person name="Jeske O."/>
            <person name="Meyerdierks A."/>
            <person name="Storesund J.E."/>
            <person name="Kallscheuer N."/>
            <person name="Luecker S."/>
            <person name="Lage O.M."/>
            <person name="Pohl T."/>
            <person name="Merkel B.J."/>
            <person name="Hornburger P."/>
            <person name="Mueller R.-W."/>
            <person name="Bruemmer F."/>
            <person name="Labrenz M."/>
            <person name="Spormann A.M."/>
            <person name="Op den Camp H."/>
            <person name="Overmann J."/>
            <person name="Amann R."/>
            <person name="Jetten M.S.M."/>
            <person name="Mascher T."/>
            <person name="Medema M.H."/>
            <person name="Devos D.P."/>
            <person name="Kaster A.-K."/>
            <person name="Ovreas L."/>
            <person name="Rohde M."/>
            <person name="Galperin M.Y."/>
            <person name="Jogler C."/>
        </authorList>
    </citation>
    <scope>NUCLEOTIDE SEQUENCE [LARGE SCALE GENOMIC DNA]</scope>
    <source>
        <strain evidence="8 9">Q31a</strain>
    </source>
</reference>
<keyword evidence="9" id="KW-1185">Reference proteome</keyword>
<dbReference type="EC" id="3.1.-.-" evidence="7"/>
<evidence type="ECO:0000256" key="6">
    <source>
        <dbReference type="ARBA" id="ARBA00022833"/>
    </source>
</evidence>
<dbReference type="GO" id="GO:0004222">
    <property type="term" value="F:metalloendopeptidase activity"/>
    <property type="evidence" value="ECO:0007669"/>
    <property type="project" value="InterPro"/>
</dbReference>
<organism evidence="8 9">
    <name type="scientific">Aureliella helgolandensis</name>
    <dbReference type="NCBI Taxonomy" id="2527968"/>
    <lineage>
        <taxon>Bacteria</taxon>
        <taxon>Pseudomonadati</taxon>
        <taxon>Planctomycetota</taxon>
        <taxon>Planctomycetia</taxon>
        <taxon>Pirellulales</taxon>
        <taxon>Pirellulaceae</taxon>
        <taxon>Aureliella</taxon>
    </lineage>
</organism>
<comment type="cofactor">
    <cofactor evidence="7">
        <name>Zn(2+)</name>
        <dbReference type="ChEBI" id="CHEBI:29105"/>
    </cofactor>
    <text evidence="7">Binds 1 zinc ion.</text>
</comment>
<dbReference type="Gene3D" id="3.40.390.30">
    <property type="entry name" value="Metalloproteases ('zincins'), catalytic domain"/>
    <property type="match status" value="1"/>
</dbReference>
<evidence type="ECO:0000256" key="4">
    <source>
        <dbReference type="ARBA" id="ARBA00022759"/>
    </source>
</evidence>
<dbReference type="GO" id="GO:0005737">
    <property type="term" value="C:cytoplasm"/>
    <property type="evidence" value="ECO:0007669"/>
    <property type="project" value="UniProtKB-SubCell"/>
</dbReference>
<evidence type="ECO:0000313" key="9">
    <source>
        <dbReference type="Proteomes" id="UP000318017"/>
    </source>
</evidence>
<evidence type="ECO:0000256" key="5">
    <source>
        <dbReference type="ARBA" id="ARBA00022801"/>
    </source>
</evidence>
<feature type="binding site" evidence="7">
    <location>
        <position position="123"/>
    </location>
    <ligand>
        <name>Zn(2+)</name>
        <dbReference type="ChEBI" id="CHEBI:29105"/>
        <note>catalytic</note>
    </ligand>
</feature>
<comment type="subcellular location">
    <subcellularLocation>
        <location evidence="7">Cytoplasm</location>
    </subcellularLocation>
</comment>
<keyword evidence="7" id="KW-0690">Ribosome biogenesis</keyword>
<dbReference type="HAMAP" id="MF_00009">
    <property type="entry name" value="Endoribonucl_YbeY"/>
    <property type="match status" value="1"/>
</dbReference>
<proteinExistence type="inferred from homology"/>
<gene>
    <name evidence="7 8" type="primary">ybeY</name>
    <name evidence="8" type="ORF">Q31a_33570</name>
</gene>
<evidence type="ECO:0000256" key="7">
    <source>
        <dbReference type="HAMAP-Rule" id="MF_00009"/>
    </source>
</evidence>
<comment type="function">
    <text evidence="7">Single strand-specific metallo-endoribonuclease involved in late-stage 70S ribosome quality control and in maturation of the 3' terminus of the 16S rRNA.</text>
</comment>
<keyword evidence="7" id="KW-0963">Cytoplasm</keyword>
<name>A0A518G8V0_9BACT</name>